<proteinExistence type="predicted"/>
<evidence type="ECO:0000313" key="2">
    <source>
        <dbReference type="Proteomes" id="UP000675880"/>
    </source>
</evidence>
<protein>
    <recommendedName>
        <fullName evidence="3">Lipoprotein</fullName>
    </recommendedName>
</protein>
<sequence>MRNTFMRSDRRGVWGLALVLVWALALAGCARLPYTTRTIHEDQRVVVAVQRDVQPQTYSHPVQLTSAELTSLLRGFSIREQQRLPLRWFAEEQPPKPLFREDDLHALAPYVAQGFQQVGPNDRVHFEVRNPGFNPVYGRDTIAGWMAVRDPYLYLTIEYFHTQIPVRKSDDYDSNYPLPPPTPKQYILYFEPGRFYATDEKRVPAVEFRQFLKSGEAGAAAPR</sequence>
<organism evidence="1 2">
    <name type="scientific">Nitrospira defluvii</name>
    <dbReference type="NCBI Taxonomy" id="330214"/>
    <lineage>
        <taxon>Bacteria</taxon>
        <taxon>Pseudomonadati</taxon>
        <taxon>Nitrospirota</taxon>
        <taxon>Nitrospiria</taxon>
        <taxon>Nitrospirales</taxon>
        <taxon>Nitrospiraceae</taxon>
        <taxon>Nitrospira</taxon>
    </lineage>
</organism>
<evidence type="ECO:0008006" key="3">
    <source>
        <dbReference type="Google" id="ProtNLM"/>
    </source>
</evidence>
<dbReference type="EMBL" id="CAJNBJ010000018">
    <property type="protein sequence ID" value="CAE6784875.1"/>
    <property type="molecule type" value="Genomic_DNA"/>
</dbReference>
<keyword evidence="2" id="KW-1185">Reference proteome</keyword>
<dbReference type="PROSITE" id="PS51257">
    <property type="entry name" value="PROKAR_LIPOPROTEIN"/>
    <property type="match status" value="1"/>
</dbReference>
<name>A0ABN7M815_9BACT</name>
<comment type="caution">
    <text evidence="1">The sequence shown here is derived from an EMBL/GenBank/DDBJ whole genome shotgun (WGS) entry which is preliminary data.</text>
</comment>
<dbReference type="RefSeq" id="WP_213043658.1">
    <property type="nucleotide sequence ID" value="NZ_CAJNBJ010000018.1"/>
</dbReference>
<evidence type="ECO:0000313" key="1">
    <source>
        <dbReference type="EMBL" id="CAE6784875.1"/>
    </source>
</evidence>
<dbReference type="Proteomes" id="UP000675880">
    <property type="component" value="Unassembled WGS sequence"/>
</dbReference>
<gene>
    <name evidence="1" type="ORF">NSPZN2_50059</name>
</gene>
<accession>A0ABN7M815</accession>
<reference evidence="1 2" key="1">
    <citation type="submission" date="2021-02" db="EMBL/GenBank/DDBJ databases">
        <authorList>
            <person name="Han P."/>
        </authorList>
    </citation>
    <scope>NUCLEOTIDE SEQUENCE [LARGE SCALE GENOMIC DNA]</scope>
    <source>
        <strain evidence="1">Candidatus Nitrospira sp. ZN2</strain>
    </source>
</reference>